<accession>A0A2I2FI61</accession>
<keyword evidence="3" id="KW-1185">Reference proteome</keyword>
<feature type="region of interest" description="Disordered" evidence="1">
    <location>
        <begin position="1"/>
        <end position="31"/>
    </location>
</feature>
<evidence type="ECO:0000313" key="2">
    <source>
        <dbReference type="EMBL" id="PLB40321.1"/>
    </source>
</evidence>
<dbReference type="GeneID" id="36518891"/>
<gene>
    <name evidence="2" type="ORF">BDW47DRAFT_101784</name>
</gene>
<evidence type="ECO:0000256" key="1">
    <source>
        <dbReference type="SAM" id="MobiDB-lite"/>
    </source>
</evidence>
<dbReference type="AlphaFoldDB" id="A0A2I2FI61"/>
<proteinExistence type="predicted"/>
<name>A0A2I2FI61_ASPCN</name>
<sequence>MIASALTRPSLAPPQQVLRRSHQPSPCMSGSISKIAVGYRQGRSVAYSSERHHACERHEGPFSTSWECFKVDGTRRPCCHWPSMLKEKGGCRSDIRNE</sequence>
<organism evidence="2 3">
    <name type="scientific">Aspergillus candidus</name>
    <dbReference type="NCBI Taxonomy" id="41067"/>
    <lineage>
        <taxon>Eukaryota</taxon>
        <taxon>Fungi</taxon>
        <taxon>Dikarya</taxon>
        <taxon>Ascomycota</taxon>
        <taxon>Pezizomycotina</taxon>
        <taxon>Eurotiomycetes</taxon>
        <taxon>Eurotiomycetidae</taxon>
        <taxon>Eurotiales</taxon>
        <taxon>Aspergillaceae</taxon>
        <taxon>Aspergillus</taxon>
        <taxon>Aspergillus subgen. Circumdati</taxon>
    </lineage>
</organism>
<reference evidence="2 3" key="1">
    <citation type="submission" date="2017-12" db="EMBL/GenBank/DDBJ databases">
        <authorList>
            <consortium name="DOE Joint Genome Institute"/>
            <person name="Haridas S."/>
            <person name="Kjaerbolling I."/>
            <person name="Vesth T.C."/>
            <person name="Frisvad J.C."/>
            <person name="Nybo J.L."/>
            <person name="Theobald S."/>
            <person name="Kuo A."/>
            <person name="Bowyer P."/>
            <person name="Matsuda Y."/>
            <person name="Mondo S."/>
            <person name="Lyhne E.K."/>
            <person name="Kogle M.E."/>
            <person name="Clum A."/>
            <person name="Lipzen A."/>
            <person name="Salamov A."/>
            <person name="Ngan C.Y."/>
            <person name="Daum C."/>
            <person name="Chiniquy J."/>
            <person name="Barry K."/>
            <person name="LaButti K."/>
            <person name="Simmons B.A."/>
            <person name="Magnuson J.K."/>
            <person name="Mortensen U.H."/>
            <person name="Larsen T.O."/>
            <person name="Grigoriev I.V."/>
            <person name="Baker S.E."/>
            <person name="Andersen M.R."/>
            <person name="Nordberg H.P."/>
            <person name="Cantor M.N."/>
            <person name="Hua S.X."/>
        </authorList>
    </citation>
    <scope>NUCLEOTIDE SEQUENCE [LARGE SCALE GENOMIC DNA]</scope>
    <source>
        <strain evidence="2 3">CBS 102.13</strain>
    </source>
</reference>
<evidence type="ECO:0000313" key="3">
    <source>
        <dbReference type="Proteomes" id="UP000234585"/>
    </source>
</evidence>
<dbReference type="OrthoDB" id="10422590at2759"/>
<dbReference type="EMBL" id="KZ559125">
    <property type="protein sequence ID" value="PLB40321.1"/>
    <property type="molecule type" value="Genomic_DNA"/>
</dbReference>
<dbReference type="Proteomes" id="UP000234585">
    <property type="component" value="Unassembled WGS sequence"/>
</dbReference>
<dbReference type="RefSeq" id="XP_024674333.1">
    <property type="nucleotide sequence ID" value="XM_024811731.1"/>
</dbReference>
<protein>
    <submittedName>
        <fullName evidence="2">Uncharacterized protein</fullName>
    </submittedName>
</protein>